<name>A0A2A2TF32_9CYAN</name>
<comment type="similarity">
    <text evidence="1">Belongs to the membrane fusion protein (MFP) (TC 8.A.1) family.</text>
</comment>
<dbReference type="InterPro" id="IPR058625">
    <property type="entry name" value="MdtA-like_BSH"/>
</dbReference>
<reference evidence="6 7" key="1">
    <citation type="submission" date="2017-08" db="EMBL/GenBank/DDBJ databases">
        <title>Draft genome sequence of filamentous cyanobacterium Calothrix elsteri CCALA 953.</title>
        <authorList>
            <person name="Gagunashvili A.N."/>
            <person name="Elster J."/>
            <person name="Andresson O.S."/>
        </authorList>
    </citation>
    <scope>NUCLEOTIDE SEQUENCE [LARGE SCALE GENOMIC DNA]</scope>
    <source>
        <strain evidence="6 7">CCALA 953</strain>
    </source>
</reference>
<keyword evidence="2" id="KW-0175">Coiled coil</keyword>
<dbReference type="Gene3D" id="1.10.287.470">
    <property type="entry name" value="Helix hairpin bin"/>
    <property type="match status" value="1"/>
</dbReference>
<dbReference type="Gene3D" id="2.40.30.170">
    <property type="match status" value="1"/>
</dbReference>
<dbReference type="RefSeq" id="WP_095723389.1">
    <property type="nucleotide sequence ID" value="NZ_NTFS01000256.1"/>
</dbReference>
<protein>
    <submittedName>
        <fullName evidence="6">Efflux transporter periplasmic adaptor subunit</fullName>
    </submittedName>
</protein>
<dbReference type="AlphaFoldDB" id="A0A2A2TF32"/>
<evidence type="ECO:0000256" key="2">
    <source>
        <dbReference type="SAM" id="Coils"/>
    </source>
</evidence>
<dbReference type="Gene3D" id="2.40.420.20">
    <property type="match status" value="1"/>
</dbReference>
<dbReference type="Gene3D" id="2.40.50.100">
    <property type="match status" value="1"/>
</dbReference>
<evidence type="ECO:0000259" key="5">
    <source>
        <dbReference type="Pfam" id="PF25917"/>
    </source>
</evidence>
<proteinExistence type="inferred from homology"/>
<evidence type="ECO:0000313" key="6">
    <source>
        <dbReference type="EMBL" id="PAX52301.1"/>
    </source>
</evidence>
<dbReference type="Pfam" id="PF25917">
    <property type="entry name" value="BSH_RND"/>
    <property type="match status" value="1"/>
</dbReference>
<keyword evidence="4" id="KW-1133">Transmembrane helix</keyword>
<dbReference type="InterPro" id="IPR006143">
    <property type="entry name" value="RND_pump_MFP"/>
</dbReference>
<keyword evidence="4" id="KW-0812">Transmembrane</keyword>
<feature type="region of interest" description="Disordered" evidence="3">
    <location>
        <begin position="1"/>
        <end position="22"/>
    </location>
</feature>
<accession>A0A2A2TF32</accession>
<dbReference type="GO" id="GO:1990281">
    <property type="term" value="C:efflux pump complex"/>
    <property type="evidence" value="ECO:0007669"/>
    <property type="project" value="TreeGrafter"/>
</dbReference>
<evidence type="ECO:0000256" key="4">
    <source>
        <dbReference type="SAM" id="Phobius"/>
    </source>
</evidence>
<evidence type="ECO:0000313" key="7">
    <source>
        <dbReference type="Proteomes" id="UP000218238"/>
    </source>
</evidence>
<organism evidence="6 7">
    <name type="scientific">Brunnivagina elsteri CCALA 953</name>
    <dbReference type="NCBI Taxonomy" id="987040"/>
    <lineage>
        <taxon>Bacteria</taxon>
        <taxon>Bacillati</taxon>
        <taxon>Cyanobacteriota</taxon>
        <taxon>Cyanophyceae</taxon>
        <taxon>Nostocales</taxon>
        <taxon>Calotrichaceae</taxon>
        <taxon>Brunnivagina</taxon>
    </lineage>
</organism>
<dbReference type="OrthoDB" id="5379451at2"/>
<feature type="transmembrane region" description="Helical" evidence="4">
    <location>
        <begin position="28"/>
        <end position="49"/>
    </location>
</feature>
<dbReference type="PANTHER" id="PTHR30469">
    <property type="entry name" value="MULTIDRUG RESISTANCE PROTEIN MDTA"/>
    <property type="match status" value="1"/>
</dbReference>
<comment type="caution">
    <text evidence="6">The sequence shown here is derived from an EMBL/GenBank/DDBJ whole genome shotgun (WGS) entry which is preliminary data.</text>
</comment>
<dbReference type="PANTHER" id="PTHR30469:SF39">
    <property type="entry name" value="SLL0180 PROTEIN"/>
    <property type="match status" value="1"/>
</dbReference>
<feature type="domain" description="Multidrug resistance protein MdtA-like barrel-sandwich hybrid" evidence="5">
    <location>
        <begin position="101"/>
        <end position="285"/>
    </location>
</feature>
<keyword evidence="7" id="KW-1185">Reference proteome</keyword>
<evidence type="ECO:0000256" key="3">
    <source>
        <dbReference type="SAM" id="MobiDB-lite"/>
    </source>
</evidence>
<dbReference type="EMBL" id="NTFS01000256">
    <property type="protein sequence ID" value="PAX52301.1"/>
    <property type="molecule type" value="Genomic_DNA"/>
</dbReference>
<dbReference type="NCBIfam" id="TIGR01730">
    <property type="entry name" value="RND_mfp"/>
    <property type="match status" value="1"/>
</dbReference>
<keyword evidence="4" id="KW-0472">Membrane</keyword>
<evidence type="ECO:0000256" key="1">
    <source>
        <dbReference type="ARBA" id="ARBA00009477"/>
    </source>
</evidence>
<dbReference type="Proteomes" id="UP000218238">
    <property type="component" value="Unassembled WGS sequence"/>
</dbReference>
<sequence>MTPSEPQPDFDENSSPTVLDPPQTKRRWILPVLIMLSTVGTGFAAWRFFVPGNQSTQINTATTATKQQEPGISVKLLTLEPSIVQETSEFVASLESRRSETMRSQIQGQVTQILVKSGDTVKQGASLAQIDFRQPQAVIPNLNPSLNPITLAAQSQLEIDRSTLRTLESDRITQQTELKSSQQEFDRYNTLASQGAIPRQTKDQYAIRLATAKTNLNATESKIQAQKAAITKAERAIQQPQPNTQKPSIKPQNYRIVAPFAGTIGEIPVKVGDVVNTSTQLFTITQNNPLDVHVFVPIEQAPKLQNGMLVEIMDIQGRIIGTSRVFSISPKLANNTQSVLVKALYDNSKNQLKADQFLRARLIWKQRPGVSVPATAISRVGGQTFVYVAETQTSGVSSQLVAKHKPIKLGHIKGSNYQVLEGLKPGEQIITSGLINLREGDRVLPE</sequence>
<dbReference type="GO" id="GO:0015562">
    <property type="term" value="F:efflux transmembrane transporter activity"/>
    <property type="evidence" value="ECO:0007669"/>
    <property type="project" value="TreeGrafter"/>
</dbReference>
<feature type="coiled-coil region" evidence="2">
    <location>
        <begin position="209"/>
        <end position="236"/>
    </location>
</feature>
<dbReference type="SUPFAM" id="SSF111369">
    <property type="entry name" value="HlyD-like secretion proteins"/>
    <property type="match status" value="1"/>
</dbReference>
<gene>
    <name evidence="6" type="ORF">CK510_20095</name>
</gene>